<organism evidence="1 2">
    <name type="scientific">Portunus trituberculatus</name>
    <name type="common">Swimming crab</name>
    <name type="synonym">Neptunus trituberculatus</name>
    <dbReference type="NCBI Taxonomy" id="210409"/>
    <lineage>
        <taxon>Eukaryota</taxon>
        <taxon>Metazoa</taxon>
        <taxon>Ecdysozoa</taxon>
        <taxon>Arthropoda</taxon>
        <taxon>Crustacea</taxon>
        <taxon>Multicrustacea</taxon>
        <taxon>Malacostraca</taxon>
        <taxon>Eumalacostraca</taxon>
        <taxon>Eucarida</taxon>
        <taxon>Decapoda</taxon>
        <taxon>Pleocyemata</taxon>
        <taxon>Brachyura</taxon>
        <taxon>Eubrachyura</taxon>
        <taxon>Portunoidea</taxon>
        <taxon>Portunidae</taxon>
        <taxon>Portuninae</taxon>
        <taxon>Portunus</taxon>
    </lineage>
</organism>
<dbReference type="AlphaFoldDB" id="A0A5B7CQH7"/>
<protein>
    <submittedName>
        <fullName evidence="1">Uncharacterized protein</fullName>
    </submittedName>
</protein>
<accession>A0A5B7CQH7</accession>
<sequence length="80" mass="8700">MQTNVKVLNQHETYLYRVHAEQFVGWVQAGCITRAVSAMHDGVGLGIILSGWSNIVIIITGVRGASTDRLDSEDLLTESG</sequence>
<dbReference type="EMBL" id="VSRR010000179">
    <property type="protein sequence ID" value="MPC11749.1"/>
    <property type="molecule type" value="Genomic_DNA"/>
</dbReference>
<proteinExistence type="predicted"/>
<comment type="caution">
    <text evidence="1">The sequence shown here is derived from an EMBL/GenBank/DDBJ whole genome shotgun (WGS) entry which is preliminary data.</text>
</comment>
<evidence type="ECO:0000313" key="1">
    <source>
        <dbReference type="EMBL" id="MPC11749.1"/>
    </source>
</evidence>
<reference evidence="1 2" key="1">
    <citation type="submission" date="2019-05" db="EMBL/GenBank/DDBJ databases">
        <title>Another draft genome of Portunus trituberculatus and its Hox gene families provides insights of decapod evolution.</title>
        <authorList>
            <person name="Jeong J.-H."/>
            <person name="Song I."/>
            <person name="Kim S."/>
            <person name="Choi T."/>
            <person name="Kim D."/>
            <person name="Ryu S."/>
            <person name="Kim W."/>
        </authorList>
    </citation>
    <scope>NUCLEOTIDE SEQUENCE [LARGE SCALE GENOMIC DNA]</scope>
    <source>
        <tissue evidence="1">Muscle</tissue>
    </source>
</reference>
<evidence type="ECO:0000313" key="2">
    <source>
        <dbReference type="Proteomes" id="UP000324222"/>
    </source>
</evidence>
<name>A0A5B7CQH7_PORTR</name>
<gene>
    <name evidence="1" type="ORF">E2C01_004424</name>
</gene>
<dbReference type="Proteomes" id="UP000324222">
    <property type="component" value="Unassembled WGS sequence"/>
</dbReference>
<keyword evidence="2" id="KW-1185">Reference proteome</keyword>